<dbReference type="Pfam" id="PF22586">
    <property type="entry name" value="ANCHR-like_BBOX"/>
    <property type="match status" value="1"/>
</dbReference>
<dbReference type="GO" id="GO:0008270">
    <property type="term" value="F:zinc ion binding"/>
    <property type="evidence" value="ECO:0007669"/>
    <property type="project" value="UniProtKB-KW"/>
</dbReference>
<keyword evidence="3" id="KW-0862">Zinc</keyword>
<protein>
    <recommendedName>
        <fullName evidence="6">FYVE-type domain-containing protein</fullName>
    </recommendedName>
</protein>
<dbReference type="InterPro" id="IPR013083">
    <property type="entry name" value="Znf_RING/FYVE/PHD"/>
</dbReference>
<dbReference type="InterPro" id="IPR011011">
    <property type="entry name" value="Znf_FYVE_PHD"/>
</dbReference>
<dbReference type="CDD" id="cd00065">
    <property type="entry name" value="FYVE_like_SF"/>
    <property type="match status" value="1"/>
</dbReference>
<sequence>MACTICTKSFGFFNKEYGCPVCKYSFCSACLKYKLVRDGKKLNVCLRCSKLSSTVVQDKPKQTQLTEETEILVDAPHQGHNVTQVPRAVKPQQEPTAVTDDELIRSKLDALKVKVPDEAISDQSAGCSNAANANDNTDIEKRLAALKGVEYKDYKNAAQRFLTPDNRTEEEQVQDLIGRYADESKLDSELERQRLEQDEEIMRRLNALKDFPTGGTESGPSRPQLPDSDSDDCLNDEELARKLAQRYAEEGKLEAKLNPTDSDEEILSPTTCASAVASGPSNGDEEELPWCTICNEDAVLRCRGCDNDLYCKSCFKEFHYDEDPSEHNTVAFKPKVQRNR</sequence>
<dbReference type="PROSITE" id="PS50178">
    <property type="entry name" value="ZF_FYVE"/>
    <property type="match status" value="1"/>
</dbReference>
<organism evidence="7 8">
    <name type="scientific">Anopheles atroparvus</name>
    <name type="common">European mosquito</name>
    <dbReference type="NCBI Taxonomy" id="41427"/>
    <lineage>
        <taxon>Eukaryota</taxon>
        <taxon>Metazoa</taxon>
        <taxon>Ecdysozoa</taxon>
        <taxon>Arthropoda</taxon>
        <taxon>Hexapoda</taxon>
        <taxon>Insecta</taxon>
        <taxon>Pterygota</taxon>
        <taxon>Neoptera</taxon>
        <taxon>Endopterygota</taxon>
        <taxon>Diptera</taxon>
        <taxon>Nematocera</taxon>
        <taxon>Culicoidea</taxon>
        <taxon>Culicidae</taxon>
        <taxon>Anophelinae</taxon>
        <taxon>Anopheles</taxon>
    </lineage>
</organism>
<dbReference type="InterPro" id="IPR044553">
    <property type="entry name" value="Bbox1_ANCHR"/>
</dbReference>
<dbReference type="GO" id="GO:0032154">
    <property type="term" value="C:cleavage furrow"/>
    <property type="evidence" value="ECO:0007669"/>
    <property type="project" value="TreeGrafter"/>
</dbReference>
<dbReference type="CDD" id="cd19817">
    <property type="entry name" value="Bbox1_ANCHR-like"/>
    <property type="match status" value="1"/>
</dbReference>
<evidence type="ECO:0000313" key="7">
    <source>
        <dbReference type="EnsemblMetazoa" id="ENSAATROPP000024"/>
    </source>
</evidence>
<feature type="region of interest" description="Disordered" evidence="5">
    <location>
        <begin position="209"/>
        <end position="233"/>
    </location>
</feature>
<evidence type="ECO:0000256" key="5">
    <source>
        <dbReference type="SAM" id="MobiDB-lite"/>
    </source>
</evidence>
<dbReference type="Gene3D" id="3.30.40.10">
    <property type="entry name" value="Zinc/RING finger domain, C3HC4 (zinc finger)"/>
    <property type="match status" value="1"/>
</dbReference>
<proteinExistence type="predicted"/>
<keyword evidence="1" id="KW-0479">Metal-binding</keyword>
<dbReference type="GO" id="GO:0005813">
    <property type="term" value="C:centrosome"/>
    <property type="evidence" value="ECO:0007669"/>
    <property type="project" value="TreeGrafter"/>
</dbReference>
<evidence type="ECO:0000259" key="6">
    <source>
        <dbReference type="PROSITE" id="PS50178"/>
    </source>
</evidence>
<name>A0AAG5CN21_ANOAO</name>
<reference evidence="7" key="1">
    <citation type="submission" date="2024-04" db="UniProtKB">
        <authorList>
            <consortium name="EnsemblMetazoa"/>
        </authorList>
    </citation>
    <scope>IDENTIFICATION</scope>
    <source>
        <strain evidence="7">EBRO</strain>
    </source>
</reference>
<evidence type="ECO:0000256" key="2">
    <source>
        <dbReference type="ARBA" id="ARBA00022771"/>
    </source>
</evidence>
<accession>A0AAG5CN21</accession>
<dbReference type="EnsemblMetazoa" id="ENSAATROPT000026">
    <property type="protein sequence ID" value="ENSAATROPP000024"/>
    <property type="gene ID" value="ENSAATROPG000020"/>
</dbReference>
<keyword evidence="8" id="KW-1185">Reference proteome</keyword>
<dbReference type="SUPFAM" id="SSF57845">
    <property type="entry name" value="B-box zinc-binding domain"/>
    <property type="match status" value="1"/>
</dbReference>
<dbReference type="InterPro" id="IPR017455">
    <property type="entry name" value="Znf_FYVE-rel"/>
</dbReference>
<feature type="domain" description="FYVE-type" evidence="6">
    <location>
        <begin position="1"/>
        <end position="53"/>
    </location>
</feature>
<keyword evidence="2 4" id="KW-0863">Zinc-finger</keyword>
<dbReference type="GO" id="GO:0032266">
    <property type="term" value="F:phosphatidylinositol-3-phosphate binding"/>
    <property type="evidence" value="ECO:0007669"/>
    <property type="project" value="TreeGrafter"/>
</dbReference>
<dbReference type="AlphaFoldDB" id="A0AAG5CN21"/>
<dbReference type="PANTHER" id="PTHR46603:SF1">
    <property type="entry name" value="ABSCISSION_NOCUT CHECKPOINT REGULATOR"/>
    <property type="match status" value="1"/>
</dbReference>
<dbReference type="SUPFAM" id="SSF57903">
    <property type="entry name" value="FYVE/PHD zinc finger"/>
    <property type="match status" value="1"/>
</dbReference>
<dbReference type="GO" id="GO:0030496">
    <property type="term" value="C:midbody"/>
    <property type="evidence" value="ECO:0007669"/>
    <property type="project" value="TreeGrafter"/>
</dbReference>
<evidence type="ECO:0000256" key="1">
    <source>
        <dbReference type="ARBA" id="ARBA00022723"/>
    </source>
</evidence>
<evidence type="ECO:0000256" key="4">
    <source>
        <dbReference type="PROSITE-ProRule" id="PRU00091"/>
    </source>
</evidence>
<dbReference type="GO" id="GO:0044878">
    <property type="term" value="P:mitotic cytokinesis checkpoint signaling"/>
    <property type="evidence" value="ECO:0007669"/>
    <property type="project" value="TreeGrafter"/>
</dbReference>
<evidence type="ECO:0000256" key="3">
    <source>
        <dbReference type="ARBA" id="ARBA00022833"/>
    </source>
</evidence>
<dbReference type="GO" id="GO:0009838">
    <property type="term" value="P:abscission"/>
    <property type="evidence" value="ECO:0007669"/>
    <property type="project" value="TreeGrafter"/>
</dbReference>
<dbReference type="PANTHER" id="PTHR46603">
    <property type="entry name" value="ABSCISSION/NOCUT CHECKPOINT REGULATOR"/>
    <property type="match status" value="1"/>
</dbReference>
<evidence type="ECO:0000313" key="8">
    <source>
        <dbReference type="Proteomes" id="UP000075880"/>
    </source>
</evidence>
<dbReference type="Proteomes" id="UP000075880">
    <property type="component" value="Unassembled WGS sequence"/>
</dbReference>